<dbReference type="AlphaFoldDB" id="A0A0E9WZZ4"/>
<name>A0A0E9WZZ4_ANGAN</name>
<accession>A0A0E9WZZ4</accession>
<evidence type="ECO:0000313" key="1">
    <source>
        <dbReference type="EMBL" id="JAH95013.1"/>
    </source>
</evidence>
<organism evidence="1">
    <name type="scientific">Anguilla anguilla</name>
    <name type="common">European freshwater eel</name>
    <name type="synonym">Muraena anguilla</name>
    <dbReference type="NCBI Taxonomy" id="7936"/>
    <lineage>
        <taxon>Eukaryota</taxon>
        <taxon>Metazoa</taxon>
        <taxon>Chordata</taxon>
        <taxon>Craniata</taxon>
        <taxon>Vertebrata</taxon>
        <taxon>Euteleostomi</taxon>
        <taxon>Actinopterygii</taxon>
        <taxon>Neopterygii</taxon>
        <taxon>Teleostei</taxon>
        <taxon>Anguilliformes</taxon>
        <taxon>Anguillidae</taxon>
        <taxon>Anguilla</taxon>
    </lineage>
</organism>
<dbReference type="EMBL" id="GBXM01013564">
    <property type="protein sequence ID" value="JAH95013.1"/>
    <property type="molecule type" value="Transcribed_RNA"/>
</dbReference>
<sequence length="51" mass="6522">MMVYSKCRRYTYMYYSFFFNDFLFLNFNQYFRTPCIAPQQHPVLNIEFMFF</sequence>
<proteinExistence type="predicted"/>
<reference evidence="1" key="1">
    <citation type="submission" date="2014-11" db="EMBL/GenBank/DDBJ databases">
        <authorList>
            <person name="Amaro Gonzalez C."/>
        </authorList>
    </citation>
    <scope>NUCLEOTIDE SEQUENCE</scope>
</reference>
<protein>
    <submittedName>
        <fullName evidence="1">Uncharacterized protein</fullName>
    </submittedName>
</protein>
<reference evidence="1" key="2">
    <citation type="journal article" date="2015" name="Fish Shellfish Immunol.">
        <title>Early steps in the European eel (Anguilla anguilla)-Vibrio vulnificus interaction in the gills: Role of the RtxA13 toxin.</title>
        <authorList>
            <person name="Callol A."/>
            <person name="Pajuelo D."/>
            <person name="Ebbesson L."/>
            <person name="Teles M."/>
            <person name="MacKenzie S."/>
            <person name="Amaro C."/>
        </authorList>
    </citation>
    <scope>NUCLEOTIDE SEQUENCE</scope>
</reference>